<protein>
    <submittedName>
        <fullName evidence="2">Uncharacterized protein</fullName>
    </submittedName>
</protein>
<evidence type="ECO:0000256" key="1">
    <source>
        <dbReference type="SAM" id="MobiDB-lite"/>
    </source>
</evidence>
<evidence type="ECO:0000313" key="3">
    <source>
        <dbReference type="Proteomes" id="UP001431783"/>
    </source>
</evidence>
<evidence type="ECO:0000313" key="2">
    <source>
        <dbReference type="EMBL" id="KAK9872609.1"/>
    </source>
</evidence>
<feature type="region of interest" description="Disordered" evidence="1">
    <location>
        <begin position="54"/>
        <end position="75"/>
    </location>
</feature>
<proteinExistence type="predicted"/>
<organism evidence="2 3">
    <name type="scientific">Henosepilachna vigintioctopunctata</name>
    <dbReference type="NCBI Taxonomy" id="420089"/>
    <lineage>
        <taxon>Eukaryota</taxon>
        <taxon>Metazoa</taxon>
        <taxon>Ecdysozoa</taxon>
        <taxon>Arthropoda</taxon>
        <taxon>Hexapoda</taxon>
        <taxon>Insecta</taxon>
        <taxon>Pterygota</taxon>
        <taxon>Neoptera</taxon>
        <taxon>Endopterygota</taxon>
        <taxon>Coleoptera</taxon>
        <taxon>Polyphaga</taxon>
        <taxon>Cucujiformia</taxon>
        <taxon>Coccinelloidea</taxon>
        <taxon>Coccinellidae</taxon>
        <taxon>Epilachninae</taxon>
        <taxon>Epilachnini</taxon>
        <taxon>Henosepilachna</taxon>
    </lineage>
</organism>
<dbReference type="AlphaFoldDB" id="A0AAW1TZS4"/>
<sequence length="75" mass="8114">MIKNQKCLLLLDPADTDTLLTSVISDQRSESPVPVPSRLQRAILSQLLTPISPKDIRPLPQAGPTLLLNKGSENG</sequence>
<comment type="caution">
    <text evidence="2">The sequence shown here is derived from an EMBL/GenBank/DDBJ whole genome shotgun (WGS) entry which is preliminary data.</text>
</comment>
<dbReference type="EMBL" id="JARQZJ010000012">
    <property type="protein sequence ID" value="KAK9872609.1"/>
    <property type="molecule type" value="Genomic_DNA"/>
</dbReference>
<dbReference type="Proteomes" id="UP001431783">
    <property type="component" value="Unassembled WGS sequence"/>
</dbReference>
<name>A0AAW1TZS4_9CUCU</name>
<accession>A0AAW1TZS4</accession>
<gene>
    <name evidence="2" type="ORF">WA026_018744</name>
</gene>
<reference evidence="2 3" key="1">
    <citation type="submission" date="2023-03" db="EMBL/GenBank/DDBJ databases">
        <title>Genome insight into feeding habits of ladybird beetles.</title>
        <authorList>
            <person name="Li H.-S."/>
            <person name="Huang Y.-H."/>
            <person name="Pang H."/>
        </authorList>
    </citation>
    <scope>NUCLEOTIDE SEQUENCE [LARGE SCALE GENOMIC DNA]</scope>
    <source>
        <strain evidence="2">SYSU_2023b</strain>
        <tissue evidence="2">Whole body</tissue>
    </source>
</reference>
<keyword evidence="3" id="KW-1185">Reference proteome</keyword>